<protein>
    <submittedName>
        <fullName evidence="1">Uncharacterized protein</fullName>
    </submittedName>
</protein>
<feature type="non-terminal residue" evidence="1">
    <location>
        <position position="1"/>
    </location>
</feature>
<reference evidence="1" key="1">
    <citation type="submission" date="2022-07" db="EMBL/GenBank/DDBJ databases">
        <title>Phylogenomic reconstructions and comparative analyses of Kickxellomycotina fungi.</title>
        <authorList>
            <person name="Reynolds N.K."/>
            <person name="Stajich J.E."/>
            <person name="Barry K."/>
            <person name="Grigoriev I.V."/>
            <person name="Crous P."/>
            <person name="Smith M.E."/>
        </authorList>
    </citation>
    <scope>NUCLEOTIDE SEQUENCE</scope>
    <source>
        <strain evidence="1">NRRL 5244</strain>
    </source>
</reference>
<comment type="caution">
    <text evidence="1">The sequence shown here is derived from an EMBL/GenBank/DDBJ whole genome shotgun (WGS) entry which is preliminary data.</text>
</comment>
<evidence type="ECO:0000313" key="2">
    <source>
        <dbReference type="Proteomes" id="UP001150603"/>
    </source>
</evidence>
<dbReference type="Proteomes" id="UP001150603">
    <property type="component" value="Unassembled WGS sequence"/>
</dbReference>
<dbReference type="EMBL" id="JANBPW010003286">
    <property type="protein sequence ID" value="KAJ1938109.1"/>
    <property type="molecule type" value="Genomic_DNA"/>
</dbReference>
<feature type="non-terminal residue" evidence="1">
    <location>
        <position position="559"/>
    </location>
</feature>
<gene>
    <name evidence="1" type="ORF">FBU59_004546</name>
</gene>
<keyword evidence="2" id="KW-1185">Reference proteome</keyword>
<name>A0ACC1J5F6_9FUNG</name>
<sequence>LTADEAAYLSQLTGDEAVDNQQKVVFQRKPLFYESDMQVILKQQARAWHLDYRPLLVMLRGLPDDTARRYFFGETFLHRWVSLAHAAAIKETLTLEHIRNDPSVLTNGAPGVVLGSRHLKQAWKQLIDSHVALRHGVLGYPQDKQAGAQQVDFGEIGVGRKVDDDYEVVLPPSKLAELVASAIPEDTEIAKLEAFEKSGVSGEAAAEAAAPAYTEWSEVGSEFDGIDEDLPDADNASKSPGPVPSPRKRIQLAKKHLNEYEQRLVGSIVDPQSIPTGFAQVCVQPETVRTLQEIITLPMVRPEYFSQGVLKRHGVSGILLFGPPGTGKTMLAKAVAKESGSVVLNIRASDVYDKYVGEGEKLAEAVFTLARKLAPCVVFIDEVDALFSARSSGEPNKFRRDVMNQIMAEWDGMNTTRGNTSRVMVMAATNRPFDLDDAILRRLPRRILVDLPGDTDRAKILEIHLKGEVMDPDVDLEAVAKRTQGFSGSDLKNLCVAAALAALRERVSQEVGEDGGIEALKATKAVGGVISLGMRHFEQALKKVAASSSDQMESLVELR</sequence>
<evidence type="ECO:0000313" key="1">
    <source>
        <dbReference type="EMBL" id="KAJ1938109.1"/>
    </source>
</evidence>
<proteinExistence type="predicted"/>
<accession>A0ACC1J5F6</accession>
<organism evidence="1 2">
    <name type="scientific">Linderina macrospora</name>
    <dbReference type="NCBI Taxonomy" id="4868"/>
    <lineage>
        <taxon>Eukaryota</taxon>
        <taxon>Fungi</taxon>
        <taxon>Fungi incertae sedis</taxon>
        <taxon>Zoopagomycota</taxon>
        <taxon>Kickxellomycotina</taxon>
        <taxon>Kickxellomycetes</taxon>
        <taxon>Kickxellales</taxon>
        <taxon>Kickxellaceae</taxon>
        <taxon>Linderina</taxon>
    </lineage>
</organism>